<keyword evidence="6" id="KW-0227">DNA damage</keyword>
<dbReference type="InterPro" id="IPR036631">
    <property type="entry name" value="MGMT_N_sf"/>
</dbReference>
<proteinExistence type="inferred from homology"/>
<protein>
    <recommendedName>
        <fullName evidence="3">methylated-DNA--[protein]-cysteine S-methyltransferase</fullName>
        <ecNumber evidence="3">2.1.1.63</ecNumber>
    </recommendedName>
</protein>
<dbReference type="GO" id="GO:0032259">
    <property type="term" value="P:methylation"/>
    <property type="evidence" value="ECO:0007669"/>
    <property type="project" value="UniProtKB-KW"/>
</dbReference>
<dbReference type="Gene3D" id="1.10.10.60">
    <property type="entry name" value="Homeodomain-like"/>
    <property type="match status" value="2"/>
</dbReference>
<dbReference type="Pfam" id="PF01035">
    <property type="entry name" value="DNA_binding_1"/>
    <property type="match status" value="1"/>
</dbReference>
<dbReference type="SUPFAM" id="SSF53155">
    <property type="entry name" value="Methylated DNA-protein cysteine methyltransferase domain"/>
    <property type="match status" value="1"/>
</dbReference>
<dbReference type="PANTHER" id="PTHR10815">
    <property type="entry name" value="METHYLATED-DNA--PROTEIN-CYSTEINE METHYLTRANSFERASE"/>
    <property type="match status" value="1"/>
</dbReference>
<dbReference type="SMART" id="SM00342">
    <property type="entry name" value="HTH_ARAC"/>
    <property type="match status" value="1"/>
</dbReference>
<dbReference type="InterPro" id="IPR036388">
    <property type="entry name" value="WH-like_DNA-bd_sf"/>
</dbReference>
<dbReference type="CDD" id="cd06445">
    <property type="entry name" value="ATase"/>
    <property type="match status" value="1"/>
</dbReference>
<dbReference type="NCBIfam" id="NF011964">
    <property type="entry name" value="PRK15435.1"/>
    <property type="match status" value="1"/>
</dbReference>
<dbReference type="InterPro" id="IPR008332">
    <property type="entry name" value="MethylG_MeTrfase_N"/>
</dbReference>
<evidence type="ECO:0000256" key="8">
    <source>
        <dbReference type="ARBA" id="ARBA00023163"/>
    </source>
</evidence>
<dbReference type="SUPFAM" id="SSF46767">
    <property type="entry name" value="Methylated DNA-protein cysteine methyltransferase, C-terminal domain"/>
    <property type="match status" value="1"/>
</dbReference>
<evidence type="ECO:0000313" key="13">
    <source>
        <dbReference type="Proteomes" id="UP000078250"/>
    </source>
</evidence>
<keyword evidence="7" id="KW-0805">Transcription regulation</keyword>
<comment type="caution">
    <text evidence="12">The sequence shown here is derived from an EMBL/GenBank/DDBJ whole genome shotgun (WGS) entry which is preliminary data.</text>
</comment>
<reference evidence="12 13" key="1">
    <citation type="submission" date="2016-04" db="EMBL/GenBank/DDBJ databases">
        <title>ATOL: Assembling a taxonomically balanced genome-scale reconstruction of the evolutionary history of the Enterobacteriaceae.</title>
        <authorList>
            <person name="Plunkett G.III."/>
            <person name="Neeno-Eckwall E.C."/>
            <person name="Glasner J.D."/>
            <person name="Perna N.T."/>
        </authorList>
    </citation>
    <scope>NUCLEOTIDE SEQUENCE [LARGE SCALE GENOMIC DNA]</scope>
    <source>
        <strain evidence="12 13">ATCC 700826</strain>
    </source>
</reference>
<gene>
    <name evidence="12" type="ORF">M997_1962</name>
</gene>
<keyword evidence="8" id="KW-0804">Transcription</keyword>
<dbReference type="EMBL" id="LXEV01000023">
    <property type="protein sequence ID" value="OAT46481.1"/>
    <property type="molecule type" value="Genomic_DNA"/>
</dbReference>
<evidence type="ECO:0000256" key="7">
    <source>
        <dbReference type="ARBA" id="ARBA00023015"/>
    </source>
</evidence>
<name>A0AAJ3LTD7_PROHU</name>
<keyword evidence="4 12" id="KW-0489">Methyltransferase</keyword>
<dbReference type="AlphaFoldDB" id="A0AAJ3LTD7"/>
<dbReference type="Pfam" id="PF12833">
    <property type="entry name" value="HTH_18"/>
    <property type="match status" value="1"/>
</dbReference>
<evidence type="ECO:0000259" key="11">
    <source>
        <dbReference type="PROSITE" id="PS01124"/>
    </source>
</evidence>
<evidence type="ECO:0000256" key="2">
    <source>
        <dbReference type="ARBA" id="ARBA00008711"/>
    </source>
</evidence>
<dbReference type="GO" id="GO:0003700">
    <property type="term" value="F:DNA-binding transcription factor activity"/>
    <property type="evidence" value="ECO:0007669"/>
    <property type="project" value="InterPro"/>
</dbReference>
<keyword evidence="5 12" id="KW-0808">Transferase</keyword>
<dbReference type="FunFam" id="1.10.10.10:FF:000214">
    <property type="entry name" value="Methylated-DNA--protein-cysteine methyltransferase"/>
    <property type="match status" value="1"/>
</dbReference>
<organism evidence="12 13">
    <name type="scientific">Proteus hauseri ATCC 700826</name>
    <dbReference type="NCBI Taxonomy" id="1354271"/>
    <lineage>
        <taxon>Bacteria</taxon>
        <taxon>Pseudomonadati</taxon>
        <taxon>Pseudomonadota</taxon>
        <taxon>Gammaproteobacteria</taxon>
        <taxon>Enterobacterales</taxon>
        <taxon>Morganellaceae</taxon>
        <taxon>Proteus</taxon>
    </lineage>
</organism>
<dbReference type="InterPro" id="IPR001497">
    <property type="entry name" value="MethylDNA_cys_MeTrfase_AS"/>
</dbReference>
<dbReference type="Pfam" id="PF02870">
    <property type="entry name" value="Methyltransf_1N"/>
    <property type="match status" value="1"/>
</dbReference>
<evidence type="ECO:0000256" key="1">
    <source>
        <dbReference type="ARBA" id="ARBA00001286"/>
    </source>
</evidence>
<dbReference type="Proteomes" id="UP000078250">
    <property type="component" value="Unassembled WGS sequence"/>
</dbReference>
<dbReference type="PANTHER" id="PTHR10815:SF14">
    <property type="entry name" value="BIFUNCTIONAL TRANSCRIPTIONAL ACTIVATOR_DNA REPAIR ENZYME ADA"/>
    <property type="match status" value="1"/>
</dbReference>
<keyword evidence="13" id="KW-1185">Reference proteome</keyword>
<dbReference type="GO" id="GO:0006281">
    <property type="term" value="P:DNA repair"/>
    <property type="evidence" value="ECO:0007669"/>
    <property type="project" value="UniProtKB-KW"/>
</dbReference>
<dbReference type="InterPro" id="IPR036217">
    <property type="entry name" value="MethylDNA_cys_MeTrfase_DNAb"/>
</dbReference>
<evidence type="ECO:0000256" key="10">
    <source>
        <dbReference type="ARBA" id="ARBA00049348"/>
    </source>
</evidence>
<dbReference type="NCBIfam" id="TIGR00589">
    <property type="entry name" value="ogt"/>
    <property type="match status" value="1"/>
</dbReference>
<dbReference type="SUPFAM" id="SSF46689">
    <property type="entry name" value="Homeodomain-like"/>
    <property type="match status" value="1"/>
</dbReference>
<evidence type="ECO:0000256" key="9">
    <source>
        <dbReference type="ARBA" id="ARBA00023204"/>
    </source>
</evidence>
<dbReference type="PROSITE" id="PS00374">
    <property type="entry name" value="MGMT"/>
    <property type="match status" value="1"/>
</dbReference>
<dbReference type="InterPro" id="IPR018060">
    <property type="entry name" value="HTH_AraC"/>
</dbReference>
<sequence length="278" mass="31076">MMEDKHNQLIEQACRFIEENNGDVSLARIAEHIMVSPYHFHRLFKSILGITPKSYANAYRQQLIKKALTENARITDAIYQSGFNANSRFYENASAILGMTPTDWRTGGENIVIFFAIGICSLGNILVAQSEKGICAITLGDDADNLLVDLQKQFPHAELIGANKEFEQIVAQVVGFIEFPLQSLSLPLDIQGTIFQQKVWKALMEIPFGYTVTYQDIANKIGSPKAYRAVANACGANKLAVAIPCHRVVRQNGELSGYRWGIERKAKLLQNEQKLINK</sequence>
<evidence type="ECO:0000256" key="4">
    <source>
        <dbReference type="ARBA" id="ARBA00022603"/>
    </source>
</evidence>
<comment type="catalytic activity">
    <reaction evidence="10">
        <text>a 6-O-methyl-2'-deoxyguanosine in DNA + L-cysteinyl-[protein] = S-methyl-L-cysteinyl-[protein] + a 2'-deoxyguanosine in DNA</text>
        <dbReference type="Rhea" id="RHEA:24000"/>
        <dbReference type="Rhea" id="RHEA-COMP:10131"/>
        <dbReference type="Rhea" id="RHEA-COMP:10132"/>
        <dbReference type="Rhea" id="RHEA-COMP:11367"/>
        <dbReference type="Rhea" id="RHEA-COMP:11368"/>
        <dbReference type="ChEBI" id="CHEBI:29950"/>
        <dbReference type="ChEBI" id="CHEBI:82612"/>
        <dbReference type="ChEBI" id="CHEBI:85445"/>
        <dbReference type="ChEBI" id="CHEBI:85448"/>
        <dbReference type="EC" id="2.1.1.63"/>
    </reaction>
</comment>
<comment type="catalytic activity">
    <reaction evidence="1">
        <text>a 4-O-methyl-thymidine in DNA + L-cysteinyl-[protein] = a thymidine in DNA + S-methyl-L-cysteinyl-[protein]</text>
        <dbReference type="Rhea" id="RHEA:53428"/>
        <dbReference type="Rhea" id="RHEA-COMP:10131"/>
        <dbReference type="Rhea" id="RHEA-COMP:10132"/>
        <dbReference type="Rhea" id="RHEA-COMP:13555"/>
        <dbReference type="Rhea" id="RHEA-COMP:13556"/>
        <dbReference type="ChEBI" id="CHEBI:29950"/>
        <dbReference type="ChEBI" id="CHEBI:82612"/>
        <dbReference type="ChEBI" id="CHEBI:137386"/>
        <dbReference type="ChEBI" id="CHEBI:137387"/>
        <dbReference type="EC" id="2.1.1.63"/>
    </reaction>
</comment>
<keyword evidence="9" id="KW-0234">DNA repair</keyword>
<dbReference type="PROSITE" id="PS01124">
    <property type="entry name" value="HTH_ARAC_FAMILY_2"/>
    <property type="match status" value="1"/>
</dbReference>
<evidence type="ECO:0000256" key="5">
    <source>
        <dbReference type="ARBA" id="ARBA00022679"/>
    </source>
</evidence>
<dbReference type="EC" id="2.1.1.63" evidence="3"/>
<dbReference type="GO" id="GO:0043565">
    <property type="term" value="F:sequence-specific DNA binding"/>
    <property type="evidence" value="ECO:0007669"/>
    <property type="project" value="InterPro"/>
</dbReference>
<dbReference type="Gene3D" id="1.10.10.10">
    <property type="entry name" value="Winged helix-like DNA-binding domain superfamily/Winged helix DNA-binding domain"/>
    <property type="match status" value="1"/>
</dbReference>
<dbReference type="Gene3D" id="3.30.160.70">
    <property type="entry name" value="Methylated DNA-protein cysteine methyltransferase domain"/>
    <property type="match status" value="1"/>
</dbReference>
<dbReference type="InterPro" id="IPR014048">
    <property type="entry name" value="MethylDNA_cys_MeTrfase_DNA-bd"/>
</dbReference>
<accession>A0AAJ3LTD7</accession>
<dbReference type="GO" id="GO:0003908">
    <property type="term" value="F:methylated-DNA-[protein]-cysteine S-methyltransferase activity"/>
    <property type="evidence" value="ECO:0007669"/>
    <property type="project" value="UniProtKB-EC"/>
</dbReference>
<evidence type="ECO:0000313" key="12">
    <source>
        <dbReference type="EMBL" id="OAT46481.1"/>
    </source>
</evidence>
<comment type="similarity">
    <text evidence="2">Belongs to the MGMT family.</text>
</comment>
<dbReference type="InterPro" id="IPR009057">
    <property type="entry name" value="Homeodomain-like_sf"/>
</dbReference>
<feature type="domain" description="HTH araC/xylS-type" evidence="11">
    <location>
        <begin position="11"/>
        <end position="107"/>
    </location>
</feature>
<evidence type="ECO:0000256" key="3">
    <source>
        <dbReference type="ARBA" id="ARBA00011918"/>
    </source>
</evidence>
<evidence type="ECO:0000256" key="6">
    <source>
        <dbReference type="ARBA" id="ARBA00022763"/>
    </source>
</evidence>